<evidence type="ECO:0000313" key="2">
    <source>
        <dbReference type="EMBL" id="KAA3461280.1"/>
    </source>
</evidence>
<protein>
    <submittedName>
        <fullName evidence="2">Uncharacterized protein</fullName>
    </submittedName>
</protein>
<sequence length="60" mass="6605">MGLRAPFRRPLEGRATSSSSPLARFRHRRKGGSDDGRAPIMVMGCADTDGGQWRFSRLGD</sequence>
<evidence type="ECO:0000256" key="1">
    <source>
        <dbReference type="SAM" id="MobiDB-lite"/>
    </source>
</evidence>
<gene>
    <name evidence="2" type="ORF">EPI10_027861</name>
</gene>
<evidence type="ECO:0000313" key="3">
    <source>
        <dbReference type="Proteomes" id="UP000325315"/>
    </source>
</evidence>
<accession>A0A5B6UT94</accession>
<dbReference type="AlphaFoldDB" id="A0A5B6UT94"/>
<dbReference type="EMBL" id="SMMG02000009">
    <property type="protein sequence ID" value="KAA3461280.1"/>
    <property type="molecule type" value="Genomic_DNA"/>
</dbReference>
<feature type="region of interest" description="Disordered" evidence="1">
    <location>
        <begin position="1"/>
        <end position="41"/>
    </location>
</feature>
<organism evidence="2 3">
    <name type="scientific">Gossypium australe</name>
    <dbReference type="NCBI Taxonomy" id="47621"/>
    <lineage>
        <taxon>Eukaryota</taxon>
        <taxon>Viridiplantae</taxon>
        <taxon>Streptophyta</taxon>
        <taxon>Embryophyta</taxon>
        <taxon>Tracheophyta</taxon>
        <taxon>Spermatophyta</taxon>
        <taxon>Magnoliopsida</taxon>
        <taxon>eudicotyledons</taxon>
        <taxon>Gunneridae</taxon>
        <taxon>Pentapetalae</taxon>
        <taxon>rosids</taxon>
        <taxon>malvids</taxon>
        <taxon>Malvales</taxon>
        <taxon>Malvaceae</taxon>
        <taxon>Malvoideae</taxon>
        <taxon>Gossypium</taxon>
    </lineage>
</organism>
<proteinExistence type="predicted"/>
<comment type="caution">
    <text evidence="2">The sequence shown here is derived from an EMBL/GenBank/DDBJ whole genome shotgun (WGS) entry which is preliminary data.</text>
</comment>
<dbReference type="Proteomes" id="UP000325315">
    <property type="component" value="Unassembled WGS sequence"/>
</dbReference>
<keyword evidence="3" id="KW-1185">Reference proteome</keyword>
<name>A0A5B6UT94_9ROSI</name>
<reference evidence="3" key="1">
    <citation type="journal article" date="2019" name="Plant Biotechnol. J.">
        <title>Genome sequencing of the Australian wild diploid species Gossypium australe highlights disease resistance and delayed gland morphogenesis.</title>
        <authorList>
            <person name="Cai Y."/>
            <person name="Cai X."/>
            <person name="Wang Q."/>
            <person name="Wang P."/>
            <person name="Zhang Y."/>
            <person name="Cai C."/>
            <person name="Xu Y."/>
            <person name="Wang K."/>
            <person name="Zhou Z."/>
            <person name="Wang C."/>
            <person name="Geng S."/>
            <person name="Li B."/>
            <person name="Dong Q."/>
            <person name="Hou Y."/>
            <person name="Wang H."/>
            <person name="Ai P."/>
            <person name="Liu Z."/>
            <person name="Yi F."/>
            <person name="Sun M."/>
            <person name="An G."/>
            <person name="Cheng J."/>
            <person name="Zhang Y."/>
            <person name="Shi Q."/>
            <person name="Xie Y."/>
            <person name="Shi X."/>
            <person name="Chang Y."/>
            <person name="Huang F."/>
            <person name="Chen Y."/>
            <person name="Hong S."/>
            <person name="Mi L."/>
            <person name="Sun Q."/>
            <person name="Zhang L."/>
            <person name="Zhou B."/>
            <person name="Peng R."/>
            <person name="Zhang X."/>
            <person name="Liu F."/>
        </authorList>
    </citation>
    <scope>NUCLEOTIDE SEQUENCE [LARGE SCALE GENOMIC DNA]</scope>
    <source>
        <strain evidence="3">cv. PA1801</strain>
    </source>
</reference>